<evidence type="ECO:0000256" key="3">
    <source>
        <dbReference type="ARBA" id="ARBA00023163"/>
    </source>
</evidence>
<keyword evidence="2 4" id="KW-0238">DNA-binding</keyword>
<evidence type="ECO:0000256" key="1">
    <source>
        <dbReference type="ARBA" id="ARBA00023015"/>
    </source>
</evidence>
<dbReference type="InterPro" id="IPR009057">
    <property type="entry name" value="Homeodomain-like_sf"/>
</dbReference>
<dbReference type="Proteomes" id="UP000664835">
    <property type="component" value="Unassembled WGS sequence"/>
</dbReference>
<name>A0ABS3Q222_9GAMM</name>
<dbReference type="Pfam" id="PF00440">
    <property type="entry name" value="TetR_N"/>
    <property type="match status" value="1"/>
</dbReference>
<dbReference type="InterPro" id="IPR050109">
    <property type="entry name" value="HTH-type_TetR-like_transc_reg"/>
</dbReference>
<dbReference type="PROSITE" id="PS50977">
    <property type="entry name" value="HTH_TETR_2"/>
    <property type="match status" value="1"/>
</dbReference>
<dbReference type="PANTHER" id="PTHR30055">
    <property type="entry name" value="HTH-TYPE TRANSCRIPTIONAL REGULATOR RUTR"/>
    <property type="match status" value="1"/>
</dbReference>
<keyword evidence="7" id="KW-1185">Reference proteome</keyword>
<dbReference type="PRINTS" id="PR00455">
    <property type="entry name" value="HTHTETR"/>
</dbReference>
<reference evidence="6 7" key="1">
    <citation type="submission" date="2021-03" db="EMBL/GenBank/DDBJ databases">
        <title>Thiomicrorhabdus sp.nov.,novel sulfur-oxidizing bacteria isolated from coastal sediment.</title>
        <authorList>
            <person name="Liu X."/>
        </authorList>
    </citation>
    <scope>NUCLEOTIDE SEQUENCE [LARGE SCALE GENOMIC DNA]</scope>
    <source>
        <strain evidence="6 7">6S2-11</strain>
    </source>
</reference>
<proteinExistence type="predicted"/>
<evidence type="ECO:0000313" key="7">
    <source>
        <dbReference type="Proteomes" id="UP000664835"/>
    </source>
</evidence>
<keyword evidence="1" id="KW-0805">Transcription regulation</keyword>
<dbReference type="RefSeq" id="WP_208147217.1">
    <property type="nucleotide sequence ID" value="NZ_JAGETV010000002.1"/>
</dbReference>
<comment type="caution">
    <text evidence="6">The sequence shown here is derived from an EMBL/GenBank/DDBJ whole genome shotgun (WGS) entry which is preliminary data.</text>
</comment>
<evidence type="ECO:0000259" key="5">
    <source>
        <dbReference type="PROSITE" id="PS50977"/>
    </source>
</evidence>
<accession>A0ABS3Q222</accession>
<dbReference type="Gene3D" id="1.10.357.10">
    <property type="entry name" value="Tetracycline Repressor, domain 2"/>
    <property type="match status" value="1"/>
</dbReference>
<dbReference type="PANTHER" id="PTHR30055:SF234">
    <property type="entry name" value="HTH-TYPE TRANSCRIPTIONAL REGULATOR BETI"/>
    <property type="match status" value="1"/>
</dbReference>
<protein>
    <submittedName>
        <fullName evidence="6">TetR/AcrR family transcriptional regulator</fullName>
    </submittedName>
</protein>
<dbReference type="InterPro" id="IPR001647">
    <property type="entry name" value="HTH_TetR"/>
</dbReference>
<evidence type="ECO:0000256" key="2">
    <source>
        <dbReference type="ARBA" id="ARBA00023125"/>
    </source>
</evidence>
<dbReference type="EMBL" id="JAGETV010000002">
    <property type="protein sequence ID" value="MBO1926370.1"/>
    <property type="molecule type" value="Genomic_DNA"/>
</dbReference>
<evidence type="ECO:0000256" key="4">
    <source>
        <dbReference type="PROSITE-ProRule" id="PRU00335"/>
    </source>
</evidence>
<feature type="DNA-binding region" description="H-T-H motif" evidence="4">
    <location>
        <begin position="34"/>
        <end position="53"/>
    </location>
</feature>
<gene>
    <name evidence="6" type="ORF">J3998_02190</name>
</gene>
<keyword evidence="3" id="KW-0804">Transcription</keyword>
<dbReference type="SUPFAM" id="SSF46689">
    <property type="entry name" value="Homeodomain-like"/>
    <property type="match status" value="1"/>
</dbReference>
<feature type="domain" description="HTH tetR-type" evidence="5">
    <location>
        <begin position="11"/>
        <end position="71"/>
    </location>
</feature>
<sequence length="213" mass="24256">MNSSGNSTQLKPTARRIVEQAARLFADQGYDLISMRDIAKACDIKAPSLYHHFSDKQSLYQAVLQAVFAQQNAEIAEVFVTQMAAEEKLHQVILLSARKISSDHVFRQLLWRELLQNDPERMQFLAEEVMAQSCLQLQEILQQIQPNSLQTDSHFAITSVMGLLLFHFQLGAMRQYLPGAQALHQDVDYLAEQIFHMIKSGVVYAPPQRINDK</sequence>
<organism evidence="6 7">
    <name type="scientific">Thiomicrorhabdus marina</name>
    <dbReference type="NCBI Taxonomy" id="2818442"/>
    <lineage>
        <taxon>Bacteria</taxon>
        <taxon>Pseudomonadati</taxon>
        <taxon>Pseudomonadota</taxon>
        <taxon>Gammaproteobacteria</taxon>
        <taxon>Thiotrichales</taxon>
        <taxon>Piscirickettsiaceae</taxon>
        <taxon>Thiomicrorhabdus</taxon>
    </lineage>
</organism>
<evidence type="ECO:0000313" key="6">
    <source>
        <dbReference type="EMBL" id="MBO1926370.1"/>
    </source>
</evidence>